<keyword evidence="2" id="KW-1133">Transmembrane helix</keyword>
<evidence type="ECO:0000256" key="1">
    <source>
        <dbReference type="SAM" id="MobiDB-lite"/>
    </source>
</evidence>
<feature type="transmembrane region" description="Helical" evidence="2">
    <location>
        <begin position="51"/>
        <end position="70"/>
    </location>
</feature>
<keyword evidence="2" id="KW-0812">Transmembrane</keyword>
<dbReference type="AlphaFoldDB" id="A0A3M2LFQ6"/>
<evidence type="ECO:0008006" key="5">
    <source>
        <dbReference type="Google" id="ProtNLM"/>
    </source>
</evidence>
<accession>A0A3M2LFQ6</accession>
<evidence type="ECO:0000313" key="3">
    <source>
        <dbReference type="EMBL" id="RMI36339.1"/>
    </source>
</evidence>
<evidence type="ECO:0000313" key="4">
    <source>
        <dbReference type="Proteomes" id="UP000282674"/>
    </source>
</evidence>
<feature type="region of interest" description="Disordered" evidence="1">
    <location>
        <begin position="1"/>
        <end position="24"/>
    </location>
</feature>
<keyword evidence="4" id="KW-1185">Reference proteome</keyword>
<protein>
    <recommendedName>
        <fullName evidence="5">PH domain-containing protein</fullName>
    </recommendedName>
</protein>
<dbReference type="OrthoDB" id="9797456at2"/>
<reference evidence="3 4" key="1">
    <citation type="submission" date="2018-10" db="EMBL/GenBank/DDBJ databases">
        <title>Isolation from soil.</title>
        <authorList>
            <person name="Hu J."/>
        </authorList>
    </citation>
    <scope>NUCLEOTIDE SEQUENCE [LARGE SCALE GENOMIC DNA]</scope>
    <source>
        <strain evidence="3 4">NEAU-Ht49</strain>
    </source>
</reference>
<dbReference type="RefSeq" id="WP_122199476.1">
    <property type="nucleotide sequence ID" value="NZ_JBHSKC010000009.1"/>
</dbReference>
<feature type="transmembrane region" description="Helical" evidence="2">
    <location>
        <begin position="85"/>
        <end position="105"/>
    </location>
</feature>
<comment type="caution">
    <text evidence="3">The sequence shown here is derived from an EMBL/GenBank/DDBJ whole genome shotgun (WGS) entry which is preliminary data.</text>
</comment>
<evidence type="ECO:0000256" key="2">
    <source>
        <dbReference type="SAM" id="Phobius"/>
    </source>
</evidence>
<sequence length="198" mass="21549">MEGAIPGPDADGYRTPQASPGPVPDPVTRLAADRGLGALVDVRRQLTTASMTIIGVVTSVVCVLLMWGLFELTKSASFLSSLHQIAYAVHLPLLFGLVWGVGYTIRGLAQGGRAHYLYENGLVFARRTRQDAFTWQDITGLSPLYERRDQGREGKVLGYTITPSRGAPFAVPLVLKDGRDPFMDRIITNVQALGRPVQ</sequence>
<keyword evidence="2" id="KW-0472">Membrane</keyword>
<dbReference type="Proteomes" id="UP000282674">
    <property type="component" value="Unassembled WGS sequence"/>
</dbReference>
<dbReference type="EMBL" id="RFFG01000140">
    <property type="protein sequence ID" value="RMI36339.1"/>
    <property type="molecule type" value="Genomic_DNA"/>
</dbReference>
<gene>
    <name evidence="3" type="ORF">EBO15_38900</name>
</gene>
<proteinExistence type="predicted"/>
<organism evidence="3 4">
    <name type="scientific">Actinomadura harenae</name>
    <dbReference type="NCBI Taxonomy" id="2483351"/>
    <lineage>
        <taxon>Bacteria</taxon>
        <taxon>Bacillati</taxon>
        <taxon>Actinomycetota</taxon>
        <taxon>Actinomycetes</taxon>
        <taxon>Streptosporangiales</taxon>
        <taxon>Thermomonosporaceae</taxon>
        <taxon>Actinomadura</taxon>
    </lineage>
</organism>
<name>A0A3M2LFQ6_9ACTN</name>